<organism evidence="1 2">
    <name type="scientific">Polarella glacialis</name>
    <name type="common">Dinoflagellate</name>
    <dbReference type="NCBI Taxonomy" id="89957"/>
    <lineage>
        <taxon>Eukaryota</taxon>
        <taxon>Sar</taxon>
        <taxon>Alveolata</taxon>
        <taxon>Dinophyceae</taxon>
        <taxon>Suessiales</taxon>
        <taxon>Suessiaceae</taxon>
        <taxon>Polarella</taxon>
    </lineage>
</organism>
<dbReference type="Proteomes" id="UP000626109">
    <property type="component" value="Unassembled WGS sequence"/>
</dbReference>
<dbReference type="AlphaFoldDB" id="A0A813J317"/>
<reference evidence="1" key="1">
    <citation type="submission" date="2021-02" db="EMBL/GenBank/DDBJ databases">
        <authorList>
            <person name="Dougan E. K."/>
            <person name="Rhodes N."/>
            <person name="Thang M."/>
            <person name="Chan C."/>
        </authorList>
    </citation>
    <scope>NUCLEOTIDE SEQUENCE</scope>
</reference>
<comment type="caution">
    <text evidence="1">The sequence shown here is derived from an EMBL/GenBank/DDBJ whole genome shotgun (WGS) entry which is preliminary data.</text>
</comment>
<feature type="non-terminal residue" evidence="1">
    <location>
        <position position="1"/>
    </location>
</feature>
<dbReference type="EMBL" id="CAJNNW010020445">
    <property type="protein sequence ID" value="CAE8666265.1"/>
    <property type="molecule type" value="Genomic_DNA"/>
</dbReference>
<evidence type="ECO:0000313" key="1">
    <source>
        <dbReference type="EMBL" id="CAE8666265.1"/>
    </source>
</evidence>
<accession>A0A813J317</accession>
<feature type="non-terminal residue" evidence="1">
    <location>
        <position position="91"/>
    </location>
</feature>
<sequence length="91" mass="9680">TDSGVRLRHGDKRIGELRTAPFLLGRGEVSWEGAGAGGFLAICRADADVAEGSDVVSSGGCLERGFRRQSTALEREAFLEAELLEFQGTPV</sequence>
<proteinExistence type="predicted"/>
<gene>
    <name evidence="1" type="ORF">PGLA2088_LOCUS16206</name>
</gene>
<protein>
    <submittedName>
        <fullName evidence="1">Uncharacterized protein</fullName>
    </submittedName>
</protein>
<evidence type="ECO:0000313" key="2">
    <source>
        <dbReference type="Proteomes" id="UP000626109"/>
    </source>
</evidence>
<name>A0A813J317_POLGL</name>